<dbReference type="OrthoDB" id="4175694at2759"/>
<dbReference type="AlphaFoldDB" id="A0A0M8NP00"/>
<evidence type="ECO:0000313" key="3">
    <source>
        <dbReference type="Proteomes" id="UP000037696"/>
    </source>
</evidence>
<dbReference type="EMBL" id="LHQQ01000467">
    <property type="protein sequence ID" value="KOS36396.1"/>
    <property type="molecule type" value="Genomic_DNA"/>
</dbReference>
<dbReference type="SUPFAM" id="SSF81301">
    <property type="entry name" value="Nucleotidyltransferase"/>
    <property type="match status" value="1"/>
</dbReference>
<name>A0A0M8NP00_9EURO</name>
<dbReference type="InterPro" id="IPR043519">
    <property type="entry name" value="NT_sf"/>
</dbReference>
<protein>
    <submittedName>
        <fullName evidence="2">Uncharacterized protein</fullName>
    </submittedName>
</protein>
<evidence type="ECO:0000256" key="1">
    <source>
        <dbReference type="SAM" id="MobiDB-lite"/>
    </source>
</evidence>
<evidence type="ECO:0000313" key="2">
    <source>
        <dbReference type="EMBL" id="KOS36396.1"/>
    </source>
</evidence>
<feature type="region of interest" description="Disordered" evidence="1">
    <location>
        <begin position="261"/>
        <end position="288"/>
    </location>
</feature>
<sequence>MMADYKVQFPPLDSTILPPVQILEAAGVRYCVVGDLVIMALGGPLVLTDLYLAVADDQLELARSALGSHGFDELPQTHRRFFDSDAAKESPTGWPGYRFLPHEAGPDEGPDRYWATSTIIIPATFWHLDLSPESWSTTTFLVPDTAYRFPPRLVYLRAMIDAVAERHGDEGLNGEITCYFKIQYSYLLSVLLDDVLACLPVEDRFFVDLFGKVILYSAKKKVCYLRQQIRAGLITPETAKTLVPRKYLEIAALKAKHRKPVQEANGGKPALRFPLDSSNIPQRQAANG</sequence>
<proteinExistence type="predicted"/>
<dbReference type="Proteomes" id="UP000037696">
    <property type="component" value="Unassembled WGS sequence"/>
</dbReference>
<organism evidence="2 3">
    <name type="scientific">Penicillium nordicum</name>
    <dbReference type="NCBI Taxonomy" id="229535"/>
    <lineage>
        <taxon>Eukaryota</taxon>
        <taxon>Fungi</taxon>
        <taxon>Dikarya</taxon>
        <taxon>Ascomycota</taxon>
        <taxon>Pezizomycotina</taxon>
        <taxon>Eurotiomycetes</taxon>
        <taxon>Eurotiomycetidae</taxon>
        <taxon>Eurotiales</taxon>
        <taxon>Aspergillaceae</taxon>
        <taxon>Penicillium</taxon>
    </lineage>
</organism>
<feature type="compositionally biased region" description="Polar residues" evidence="1">
    <location>
        <begin position="276"/>
        <end position="288"/>
    </location>
</feature>
<accession>A0A0M8NP00</accession>
<reference evidence="2 3" key="1">
    <citation type="submission" date="2015-08" db="EMBL/GenBank/DDBJ databases">
        <title>Genome sequencing of Penicillium nordicum.</title>
        <authorList>
            <person name="Nguyen H.D."/>
            <person name="Seifert K.A."/>
        </authorList>
    </citation>
    <scope>NUCLEOTIDE SEQUENCE [LARGE SCALE GENOMIC DNA]</scope>
    <source>
        <strain evidence="2 3">DAOMC 185683</strain>
    </source>
</reference>
<gene>
    <name evidence="2" type="ORF">ACN38_g12859</name>
</gene>
<comment type="caution">
    <text evidence="2">The sequence shown here is derived from an EMBL/GenBank/DDBJ whole genome shotgun (WGS) entry which is preliminary data.</text>
</comment>
<keyword evidence="3" id="KW-1185">Reference proteome</keyword>